<proteinExistence type="predicted"/>
<evidence type="ECO:0000313" key="1">
    <source>
        <dbReference type="EMBL" id="SNR35185.1"/>
    </source>
</evidence>
<protein>
    <submittedName>
        <fullName evidence="1">Uncharacterized protein</fullName>
    </submittedName>
</protein>
<gene>
    <name evidence="1" type="ORF">SAMN06265355_10232</name>
</gene>
<sequence>MEDVYRRFSGGWERRDGLLARARRKGATTDDLRAAEAKGMDLGHYVEALEADASDESIHAAVDAGILLSVFVRALRANAAPAQIMEAHEKQVAADSAYAWGIGRSGYLDLLNKGATPDQLIVLHEREIHPDITLRAIESGLGIAKLLEANDKGLRGADLLCLVEAQEQQVNPDEVLDAHLRGLRGLDLYNHLRGPKGQ</sequence>
<name>A0A238VLF4_9ACTN</name>
<dbReference type="EMBL" id="FZNP01000002">
    <property type="protein sequence ID" value="SNR35185.1"/>
    <property type="molecule type" value="Genomic_DNA"/>
</dbReference>
<organism evidence="1 2">
    <name type="scientific">Actinomadura mexicana</name>
    <dbReference type="NCBI Taxonomy" id="134959"/>
    <lineage>
        <taxon>Bacteria</taxon>
        <taxon>Bacillati</taxon>
        <taxon>Actinomycetota</taxon>
        <taxon>Actinomycetes</taxon>
        <taxon>Streptosporangiales</taxon>
        <taxon>Thermomonosporaceae</taxon>
        <taxon>Actinomadura</taxon>
    </lineage>
</organism>
<dbReference type="RefSeq" id="WP_089310358.1">
    <property type="nucleotide sequence ID" value="NZ_FZNP01000002.1"/>
</dbReference>
<reference evidence="2" key="1">
    <citation type="submission" date="2017-06" db="EMBL/GenBank/DDBJ databases">
        <authorList>
            <person name="Varghese N."/>
            <person name="Submissions S."/>
        </authorList>
    </citation>
    <scope>NUCLEOTIDE SEQUENCE [LARGE SCALE GENOMIC DNA]</scope>
    <source>
        <strain evidence="2">DSM 44485</strain>
    </source>
</reference>
<dbReference type="Proteomes" id="UP000198420">
    <property type="component" value="Unassembled WGS sequence"/>
</dbReference>
<evidence type="ECO:0000313" key="2">
    <source>
        <dbReference type="Proteomes" id="UP000198420"/>
    </source>
</evidence>
<keyword evidence="2" id="KW-1185">Reference proteome</keyword>
<dbReference type="OrthoDB" id="9828543at2"/>
<dbReference type="AlphaFoldDB" id="A0A238VLF4"/>
<accession>A0A238VLF4</accession>